<evidence type="ECO:0000313" key="2">
    <source>
        <dbReference type="EMBL" id="SDL86340.1"/>
    </source>
</evidence>
<dbReference type="InterPro" id="IPR029044">
    <property type="entry name" value="Nucleotide-diphossugar_trans"/>
</dbReference>
<reference evidence="2 3" key="1">
    <citation type="submission" date="2016-10" db="EMBL/GenBank/DDBJ databases">
        <authorList>
            <person name="Varghese N."/>
            <person name="Submissions S."/>
        </authorList>
    </citation>
    <scope>NUCLEOTIDE SEQUENCE [LARGE SCALE GENOMIC DNA]</scope>
    <source>
        <strain evidence="2 3">CGMCC 1.10941</strain>
    </source>
</reference>
<dbReference type="Pfam" id="PF00535">
    <property type="entry name" value="Glycos_transf_2"/>
    <property type="match status" value="1"/>
</dbReference>
<keyword evidence="3" id="KW-1185">Reference proteome</keyword>
<dbReference type="PANTHER" id="PTHR22916">
    <property type="entry name" value="GLYCOSYLTRANSFERASE"/>
    <property type="match status" value="1"/>
</dbReference>
<accession>A0ABY0QTL6</accession>
<dbReference type="Gene3D" id="3.90.550.10">
    <property type="entry name" value="Spore Coat Polysaccharide Biosynthesis Protein SpsA, Chain A"/>
    <property type="match status" value="1"/>
</dbReference>
<sequence>MSLISIIVPCYNQAQYLDECLNSVRNQSYQNWECIIVNDGSPDNTEEIALEWTKKDSRFKYIFQENSGVSAARNNGIDNSTGEWILPLDSDDKISPSYLEKAVIKIKEGYHLIYSNAIYFGKKNEKWILEDYEHSKLLYHNIIFCAAIFKKNNIRFDSKMTYGFEDWEFWINYIFSTEDIKIHKLDSCELYYRIKNESRNKTLKG</sequence>
<dbReference type="EMBL" id="FNHD01000007">
    <property type="protein sequence ID" value="SDL86340.1"/>
    <property type="molecule type" value="Genomic_DNA"/>
</dbReference>
<gene>
    <name evidence="2" type="ORF">SAMN05216273_107163</name>
</gene>
<proteinExistence type="predicted"/>
<dbReference type="RefSeq" id="WP_089743655.1">
    <property type="nucleotide sequence ID" value="NZ_FNHD01000007.1"/>
</dbReference>
<name>A0ABY0QTL6_9FLAO</name>
<comment type="caution">
    <text evidence="2">The sequence shown here is derived from an EMBL/GenBank/DDBJ whole genome shotgun (WGS) entry which is preliminary data.</text>
</comment>
<dbReference type="CDD" id="cd00761">
    <property type="entry name" value="Glyco_tranf_GTA_type"/>
    <property type="match status" value="1"/>
</dbReference>
<organism evidence="2 3">
    <name type="scientific">Chryseobacterium taihuense</name>
    <dbReference type="NCBI Taxonomy" id="1141221"/>
    <lineage>
        <taxon>Bacteria</taxon>
        <taxon>Pseudomonadati</taxon>
        <taxon>Bacteroidota</taxon>
        <taxon>Flavobacteriia</taxon>
        <taxon>Flavobacteriales</taxon>
        <taxon>Weeksellaceae</taxon>
        <taxon>Chryseobacterium group</taxon>
        <taxon>Chryseobacterium</taxon>
    </lineage>
</organism>
<dbReference type="Proteomes" id="UP000199242">
    <property type="component" value="Unassembled WGS sequence"/>
</dbReference>
<evidence type="ECO:0000313" key="3">
    <source>
        <dbReference type="Proteomes" id="UP000199242"/>
    </source>
</evidence>
<feature type="domain" description="Glycosyltransferase 2-like" evidence="1">
    <location>
        <begin position="5"/>
        <end position="132"/>
    </location>
</feature>
<evidence type="ECO:0000259" key="1">
    <source>
        <dbReference type="Pfam" id="PF00535"/>
    </source>
</evidence>
<dbReference type="SUPFAM" id="SSF53448">
    <property type="entry name" value="Nucleotide-diphospho-sugar transferases"/>
    <property type="match status" value="1"/>
</dbReference>
<dbReference type="InterPro" id="IPR001173">
    <property type="entry name" value="Glyco_trans_2-like"/>
</dbReference>
<protein>
    <submittedName>
        <fullName evidence="2">Glycosyltransferase involved in cell wall bisynthesis</fullName>
    </submittedName>
</protein>